<dbReference type="FunCoup" id="C4R589">
    <property type="interactions" value="560"/>
</dbReference>
<protein>
    <recommendedName>
        <fullName evidence="3">UDP-N-acetylglucosamine diphosphorylase</fullName>
        <ecNumber evidence="3">2.7.7.23</ecNumber>
    </recommendedName>
</protein>
<organism evidence="7 8">
    <name type="scientific">Komagataella phaffii (strain GS115 / ATCC 20864)</name>
    <name type="common">Yeast</name>
    <name type="synonym">Pichia pastoris</name>
    <dbReference type="NCBI Taxonomy" id="644223"/>
    <lineage>
        <taxon>Eukaryota</taxon>
        <taxon>Fungi</taxon>
        <taxon>Dikarya</taxon>
        <taxon>Ascomycota</taxon>
        <taxon>Saccharomycotina</taxon>
        <taxon>Pichiomycetes</taxon>
        <taxon>Pichiales</taxon>
        <taxon>Pichiaceae</taxon>
        <taxon>Komagataella</taxon>
    </lineage>
</organism>
<keyword evidence="5" id="KW-0548">Nucleotidyltransferase</keyword>
<dbReference type="Proteomes" id="UP000000314">
    <property type="component" value="Chromosome 3"/>
</dbReference>
<dbReference type="OMA" id="YFQVDNP"/>
<evidence type="ECO:0000313" key="8">
    <source>
        <dbReference type="Proteomes" id="UP000000314"/>
    </source>
</evidence>
<evidence type="ECO:0000256" key="2">
    <source>
        <dbReference type="ARBA" id="ARBA00010401"/>
    </source>
</evidence>
<dbReference type="Gene3D" id="3.90.550.10">
    <property type="entry name" value="Spore Coat Polysaccharide Biosynthesis Protein SpsA, Chain A"/>
    <property type="match status" value="2"/>
</dbReference>
<dbReference type="InterPro" id="IPR029044">
    <property type="entry name" value="Nucleotide-diphossugar_trans"/>
</dbReference>
<dbReference type="HOGENOM" id="CLU_025603_1_1_1"/>
<comment type="similarity">
    <text evidence="2">Belongs to the UDPGP type 1 family.</text>
</comment>
<accession>C4R589</accession>
<dbReference type="GeneID" id="8200376"/>
<evidence type="ECO:0000256" key="6">
    <source>
        <dbReference type="ARBA" id="ARBA00048493"/>
    </source>
</evidence>
<dbReference type="SUPFAM" id="SSF53448">
    <property type="entry name" value="Nucleotide-diphospho-sugar transferases"/>
    <property type="match status" value="1"/>
</dbReference>
<dbReference type="InParanoid" id="C4R589"/>
<gene>
    <name evidence="7" type="ordered locus">PAS_chr3_0676</name>
</gene>
<keyword evidence="4" id="KW-0808">Transferase</keyword>
<sequence>MSLEQYKQAGQSHLFQFWEELSPESQKSFSAQLSQFSDPVTLVETVKDALKFSASTGLKKVEALPATSTFSTLDDKTDPQRVRKFQDQGLKLISEGKVGLILMAGGQGTRLGSSLPKGKYRFFNQGTLPCFNETGEKILLESKSSICESPDGNGGLYKAIYDNNLLTDFNNRGIEHIHMYCVDNVMVKIVDPVFIGWSASNDYDIATKVVRKTNPEESVGLIALDSETKRPCVIEYSEISDELAQKRDEDGTLSLKAANIVNHYYKVATLAKEIPSWINSRKVLPFHIAKKKIACLDSNSGEIIKPQNPNGIKLEQFIFDVFPSIPLEKFGSLEVKRAQEFSPLKNAPGSKSDSPETARESYLKLSTKWIKENGASLESEDSLVEVSALTSYDGEGLDFVKGKVFKNGDVI</sequence>
<dbReference type="Pfam" id="PF01704">
    <property type="entry name" value="UDPGP"/>
    <property type="match status" value="1"/>
</dbReference>
<dbReference type="SMR" id="C4R589"/>
<dbReference type="PANTHER" id="PTHR11952">
    <property type="entry name" value="UDP- GLUCOSE PYROPHOSPHORYLASE"/>
    <property type="match status" value="1"/>
</dbReference>
<comment type="pathway">
    <text evidence="1">Nucleotide-sugar biosynthesis; UDP-N-acetyl-alpha-D-glucosamine biosynthesis; UDP-N-acetyl-alpha-D-glucosamine from N-acetyl-alpha-D-glucosamine 1-phosphate: step 1/1.</text>
</comment>
<dbReference type="EC" id="2.7.7.23" evidence="3"/>
<keyword evidence="8" id="KW-1185">Reference proteome</keyword>
<dbReference type="AlphaFoldDB" id="C4R589"/>
<dbReference type="STRING" id="644223.C4R589"/>
<evidence type="ECO:0000256" key="1">
    <source>
        <dbReference type="ARBA" id="ARBA00005208"/>
    </source>
</evidence>
<comment type="catalytic activity">
    <reaction evidence="6">
        <text>N-acetyl-alpha-D-glucosamine 1-phosphate + UTP + H(+) = UDP-N-acetyl-alpha-D-glucosamine + diphosphate</text>
        <dbReference type="Rhea" id="RHEA:13509"/>
        <dbReference type="ChEBI" id="CHEBI:15378"/>
        <dbReference type="ChEBI" id="CHEBI:33019"/>
        <dbReference type="ChEBI" id="CHEBI:46398"/>
        <dbReference type="ChEBI" id="CHEBI:57705"/>
        <dbReference type="ChEBI" id="CHEBI:57776"/>
        <dbReference type="EC" id="2.7.7.23"/>
    </reaction>
</comment>
<evidence type="ECO:0000313" key="7">
    <source>
        <dbReference type="EMBL" id="CAY70725.1"/>
    </source>
</evidence>
<dbReference type="EMBL" id="FN392321">
    <property type="protein sequence ID" value="CAY70725.1"/>
    <property type="molecule type" value="Genomic_DNA"/>
</dbReference>
<evidence type="ECO:0000256" key="3">
    <source>
        <dbReference type="ARBA" id="ARBA00012457"/>
    </source>
</evidence>
<dbReference type="eggNOG" id="KOG2388">
    <property type="taxonomic scope" value="Eukaryota"/>
</dbReference>
<proteinExistence type="inferred from homology"/>
<dbReference type="GO" id="GO:0006048">
    <property type="term" value="P:UDP-N-acetylglucosamine biosynthetic process"/>
    <property type="evidence" value="ECO:0007669"/>
    <property type="project" value="EnsemblFungi"/>
</dbReference>
<evidence type="ECO:0000256" key="4">
    <source>
        <dbReference type="ARBA" id="ARBA00022679"/>
    </source>
</evidence>
<dbReference type="KEGG" id="ppa:PAS_chr3_0676"/>
<name>C4R589_KOMPG</name>
<dbReference type="PANTHER" id="PTHR11952:SF2">
    <property type="entry name" value="LD24639P"/>
    <property type="match status" value="1"/>
</dbReference>
<dbReference type="OrthoDB" id="532420at2759"/>
<dbReference type="GO" id="GO:0003977">
    <property type="term" value="F:UDP-N-acetylglucosamine diphosphorylase activity"/>
    <property type="evidence" value="ECO:0007669"/>
    <property type="project" value="UniProtKB-EC"/>
</dbReference>
<dbReference type="InterPro" id="IPR002618">
    <property type="entry name" value="UDPGP_fam"/>
</dbReference>
<evidence type="ECO:0000256" key="5">
    <source>
        <dbReference type="ARBA" id="ARBA00022695"/>
    </source>
</evidence>
<dbReference type="InterPro" id="IPR039741">
    <property type="entry name" value="UDP-sugar_pyrophosphorylase"/>
</dbReference>
<dbReference type="RefSeq" id="XP_002492904.1">
    <property type="nucleotide sequence ID" value="XM_002492859.1"/>
</dbReference>
<reference evidence="7 8" key="1">
    <citation type="journal article" date="2009" name="Nat. Biotechnol.">
        <title>Genome sequence of the recombinant protein production host Pichia pastoris.</title>
        <authorList>
            <person name="De Schutter K."/>
            <person name="Lin Y.C."/>
            <person name="Tiels P."/>
            <person name="Van Hecke A."/>
            <person name="Glinka S."/>
            <person name="Weber-Lehmann J."/>
            <person name="Rouze P."/>
            <person name="Van de Peer Y."/>
            <person name="Callewaert N."/>
        </authorList>
    </citation>
    <scope>NUCLEOTIDE SEQUENCE [LARGE SCALE GENOMIC DNA]</scope>
    <source>
        <strain evidence="8">GS115 / ATCC 20864</strain>
    </source>
</reference>